<evidence type="ECO:0000256" key="3">
    <source>
        <dbReference type="ARBA" id="ARBA00022801"/>
    </source>
</evidence>
<sequence>MIKETMNQASEADSKYLGQLQDYFANHRILPSYSYMQSLLGIKSKATISKLVARLKLIGFLDLAPDKKLVPGSRFFERPLSNNTVQAGAFTQAYSEGTEYLTIDEHLIRKPSKTELIPVRGESMKDVGIMDGDIVVVEKRHLANIGDIVVAIIDNEFTIKTLGKEKDKFVLIPANRDFDIIRPKEAFSIYGIVVGQFRSY</sequence>
<reference evidence="9" key="1">
    <citation type="journal article" date="2021" name="Arch. Microbiol.">
        <title>Methyloradius palustris gen. nov., sp. nov., a methanol-oxidizing bacterium isolated from snow.</title>
        <authorList>
            <person name="Miyadera T."/>
            <person name="Kojima H."/>
            <person name="Fukui M."/>
        </authorList>
    </citation>
    <scope>NUCLEOTIDE SEQUENCE</scope>
    <source>
        <strain evidence="9">Zm11</strain>
    </source>
</reference>
<dbReference type="SUPFAM" id="SSF51306">
    <property type="entry name" value="LexA/Signal peptidase"/>
    <property type="match status" value="1"/>
</dbReference>
<comment type="similarity">
    <text evidence="1 7">Belongs to the peptidase S24 family.</text>
</comment>
<dbReference type="GO" id="GO:0006281">
    <property type="term" value="P:DNA repair"/>
    <property type="evidence" value="ECO:0007669"/>
    <property type="project" value="UniProtKB-KW"/>
</dbReference>
<evidence type="ECO:0000256" key="5">
    <source>
        <dbReference type="ARBA" id="ARBA00023204"/>
    </source>
</evidence>
<dbReference type="KEGG" id="mpau:ZMTM_16810"/>
<dbReference type="Proteomes" id="UP000826722">
    <property type="component" value="Chromosome"/>
</dbReference>
<dbReference type="InterPro" id="IPR006197">
    <property type="entry name" value="Peptidase_S24_LexA"/>
</dbReference>
<keyword evidence="2" id="KW-0227">DNA damage</keyword>
<dbReference type="InterPro" id="IPR050077">
    <property type="entry name" value="LexA_repressor"/>
</dbReference>
<protein>
    <submittedName>
        <fullName evidence="9">LexA repressor</fullName>
    </submittedName>
</protein>
<dbReference type="GO" id="GO:0016787">
    <property type="term" value="F:hydrolase activity"/>
    <property type="evidence" value="ECO:0007669"/>
    <property type="project" value="UniProtKB-KW"/>
</dbReference>
<dbReference type="CDD" id="cd06529">
    <property type="entry name" value="S24_LexA-like"/>
    <property type="match status" value="1"/>
</dbReference>
<dbReference type="AlphaFoldDB" id="A0A8D5JZ83"/>
<dbReference type="GO" id="GO:0006355">
    <property type="term" value="P:regulation of DNA-templated transcription"/>
    <property type="evidence" value="ECO:0007669"/>
    <property type="project" value="InterPro"/>
</dbReference>
<evidence type="ECO:0000256" key="6">
    <source>
        <dbReference type="ARBA" id="ARBA00023236"/>
    </source>
</evidence>
<feature type="domain" description="Peptidase S24/S26A/S26B/S26C" evidence="8">
    <location>
        <begin position="81"/>
        <end position="194"/>
    </location>
</feature>
<keyword evidence="3 7" id="KW-0378">Hydrolase</keyword>
<keyword evidence="5" id="KW-0234">DNA repair</keyword>
<evidence type="ECO:0000256" key="7">
    <source>
        <dbReference type="RuleBase" id="RU003991"/>
    </source>
</evidence>
<evidence type="ECO:0000313" key="10">
    <source>
        <dbReference type="Proteomes" id="UP000826722"/>
    </source>
</evidence>
<dbReference type="EMBL" id="AP024110">
    <property type="protein sequence ID" value="BCM25422.1"/>
    <property type="molecule type" value="Genomic_DNA"/>
</dbReference>
<evidence type="ECO:0000256" key="2">
    <source>
        <dbReference type="ARBA" id="ARBA00022763"/>
    </source>
</evidence>
<keyword evidence="10" id="KW-1185">Reference proteome</keyword>
<dbReference type="RefSeq" id="WP_318840490.1">
    <property type="nucleotide sequence ID" value="NZ_AP024110.1"/>
</dbReference>
<dbReference type="InterPro" id="IPR015927">
    <property type="entry name" value="Peptidase_S24_S26A/B/C"/>
</dbReference>
<keyword evidence="4 7" id="KW-0068">Autocatalytic cleavage</keyword>
<dbReference type="PANTHER" id="PTHR33516:SF2">
    <property type="entry name" value="LEXA REPRESSOR-RELATED"/>
    <property type="match status" value="1"/>
</dbReference>
<dbReference type="Gene3D" id="2.10.109.10">
    <property type="entry name" value="Umud Fragment, subunit A"/>
    <property type="match status" value="1"/>
</dbReference>
<evidence type="ECO:0000256" key="4">
    <source>
        <dbReference type="ARBA" id="ARBA00022813"/>
    </source>
</evidence>
<dbReference type="InterPro" id="IPR039418">
    <property type="entry name" value="LexA-like"/>
</dbReference>
<dbReference type="GO" id="GO:0009432">
    <property type="term" value="P:SOS response"/>
    <property type="evidence" value="ECO:0007669"/>
    <property type="project" value="UniProtKB-KW"/>
</dbReference>
<organism evidence="9 10">
    <name type="scientific">Methyloradius palustris</name>
    <dbReference type="NCBI Taxonomy" id="2778876"/>
    <lineage>
        <taxon>Bacteria</taxon>
        <taxon>Pseudomonadati</taxon>
        <taxon>Pseudomonadota</taxon>
        <taxon>Betaproteobacteria</taxon>
        <taxon>Nitrosomonadales</taxon>
        <taxon>Methylophilaceae</taxon>
        <taxon>Methyloradius</taxon>
    </lineage>
</organism>
<evidence type="ECO:0000259" key="8">
    <source>
        <dbReference type="Pfam" id="PF00717"/>
    </source>
</evidence>
<dbReference type="GO" id="GO:0003677">
    <property type="term" value="F:DNA binding"/>
    <property type="evidence" value="ECO:0007669"/>
    <property type="project" value="InterPro"/>
</dbReference>
<gene>
    <name evidence="9" type="primary">lexA</name>
    <name evidence="9" type="ORF">ZMTM_16810</name>
</gene>
<name>A0A8D5JZ83_9PROT</name>
<keyword evidence="6" id="KW-0742">SOS response</keyword>
<dbReference type="Pfam" id="PF00717">
    <property type="entry name" value="Peptidase_S24"/>
    <property type="match status" value="1"/>
</dbReference>
<dbReference type="PANTHER" id="PTHR33516">
    <property type="entry name" value="LEXA REPRESSOR"/>
    <property type="match status" value="1"/>
</dbReference>
<accession>A0A8D5JZ83</accession>
<evidence type="ECO:0000256" key="1">
    <source>
        <dbReference type="ARBA" id="ARBA00007484"/>
    </source>
</evidence>
<proteinExistence type="inferred from homology"/>
<dbReference type="PRINTS" id="PR00726">
    <property type="entry name" value="LEXASERPTASE"/>
</dbReference>
<evidence type="ECO:0000313" key="9">
    <source>
        <dbReference type="EMBL" id="BCM25422.1"/>
    </source>
</evidence>
<dbReference type="InterPro" id="IPR036286">
    <property type="entry name" value="LexA/Signal_pep-like_sf"/>
</dbReference>